<dbReference type="GO" id="GO:0005524">
    <property type="term" value="F:ATP binding"/>
    <property type="evidence" value="ECO:0007669"/>
    <property type="project" value="UniProtKB-KW"/>
</dbReference>
<dbReference type="InterPro" id="IPR010285">
    <property type="entry name" value="DNA_helicase_pif1-like_DEAD"/>
</dbReference>
<keyword evidence="1" id="KW-0067">ATP-binding</keyword>
<comment type="similarity">
    <text evidence="1">Belongs to the helicase family.</text>
</comment>
<dbReference type="Pfam" id="PF05970">
    <property type="entry name" value="PIF1"/>
    <property type="match status" value="2"/>
</dbReference>
<reference evidence="3" key="1">
    <citation type="submission" date="2016-07" db="EMBL/GenBank/DDBJ databases">
        <authorList>
            <person name="Bretaudeau A."/>
        </authorList>
    </citation>
    <scope>NUCLEOTIDE SEQUENCE</scope>
    <source>
        <strain evidence="3">Rice</strain>
        <tissue evidence="3">Whole body</tissue>
    </source>
</reference>
<dbReference type="SUPFAM" id="SSF52540">
    <property type="entry name" value="P-loop containing nucleoside triphosphate hydrolases"/>
    <property type="match status" value="4"/>
</dbReference>
<comment type="cofactor">
    <cofactor evidence="1">
        <name>Mg(2+)</name>
        <dbReference type="ChEBI" id="CHEBI:18420"/>
    </cofactor>
</comment>
<feature type="domain" description="AAA+ ATPase" evidence="2">
    <location>
        <begin position="814"/>
        <end position="935"/>
    </location>
</feature>
<evidence type="ECO:0000313" key="3">
    <source>
        <dbReference type="EMBL" id="SOQ56384.1"/>
    </source>
</evidence>
<gene>
    <name evidence="3" type="ORF">SFRICE_032144</name>
</gene>
<feature type="domain" description="AAA+ ATPase" evidence="2">
    <location>
        <begin position="252"/>
        <end position="439"/>
    </location>
</feature>
<evidence type="ECO:0000256" key="1">
    <source>
        <dbReference type="RuleBase" id="RU363044"/>
    </source>
</evidence>
<accession>A0A2H1WVE6</accession>
<name>A0A2H1WVE6_SPOFR</name>
<sequence>MDVQYILDPFACTVYIVDYINKADKGMSRLLRDPVEEAKKGKNNVKESLRSISNVFLNASEISTQEAIYCISGLPLSRASEAEIYLYTSLPQERVHILKSMQEIRIMDEDSSDIFQNSFIDYYAKRPVALENISLAYFAAYFYYSKRRTSISATEPNNSPDKLIEESEEVIGRGINENPFNDFEFETQIGDVAEDMIPGGNPGPQLCGDSSNYIALPPQLTEDEVLILTRKLNFDQRDILFHVTDKISNSSSPICLFVSGGAGVGKSVLIRALFQTLTNSFNREPGSNPDLKILLTAFTGKAAFGIGGQTVHSALGLPISQAGSILPELSPSVANTLATKLFKLRLIIIDEISMLGSKTFHQINRQLQQVFHTSVLFAGISVIVVGDLRQLPPVGDNWRDDVAFATALNNLASGTMTSDDIELFRSRCFSHSTLPDDARGAVNLYASNREVDNHNSRVLSGMDSEGALSLTIDSVSGEPNVTMKEKALETVSRLSTQQTYGLPKSLILKVGAKYMLTINRDTTDGLTNGSTGVLTAIDFAINKKTTEKRPLRIWLNFDEAVIGKIKRNKATSSLSRYKNRLNRNWTTLLAFFELCGTDSFAKTLLYDEIPAYYTYDKQRGIFNRRRRGSPVDGAPGVYKEHVIGRVYTVHPNNFECFYLRLLLHTVRGPTSFTDLRKVDDILYPSYQAACQARHLLENDQHGTMLWQNHASLWEKYKEQLCEDFFRNISDLAINQCLLAIQNELIAVGDKTLSEYQYGFPTPTIANERINREYAAELNYNAAELLKTLENGVPSMTPEQKQVFDRVCHSVNNNLGQILFLDAPGGTGKTFLTKLILADLTNQNKIALAVASSGIAATLFPGGKTAHTMFKIPNRTENPVIRECSLIIWDECTMAHKKAIEAVDRTLRDIRHIDEPMGGITVLFCGDFRQILPVIQRGTRADEVRACLKRSSLWQHIISLHLTTNMRVRLGDGPHAQQFSNFYIYNSSVIVVQVVLLPRIPMIPSDSTISFKRLQFPIRLTCAMTINKSQGQTMTICGLDLENPCPRKVRFLRYRQ</sequence>
<keyword evidence="1" id="KW-0547">Nucleotide-binding</keyword>
<keyword evidence="1" id="KW-0233">DNA recombination</keyword>
<dbReference type="Gene3D" id="3.40.50.300">
    <property type="entry name" value="P-loop containing nucleotide triphosphate hydrolases"/>
    <property type="match status" value="2"/>
</dbReference>
<dbReference type="InterPro" id="IPR003593">
    <property type="entry name" value="AAA+_ATPase"/>
</dbReference>
<evidence type="ECO:0000259" key="2">
    <source>
        <dbReference type="SMART" id="SM00382"/>
    </source>
</evidence>
<keyword evidence="1" id="KW-0378">Hydrolase</keyword>
<dbReference type="EC" id="5.6.2.3" evidence="1"/>
<dbReference type="AlphaFoldDB" id="A0A2H1WVE6"/>
<dbReference type="GO" id="GO:0006281">
    <property type="term" value="P:DNA repair"/>
    <property type="evidence" value="ECO:0007669"/>
    <property type="project" value="UniProtKB-KW"/>
</dbReference>
<organism evidence="3">
    <name type="scientific">Spodoptera frugiperda</name>
    <name type="common">Fall armyworm</name>
    <dbReference type="NCBI Taxonomy" id="7108"/>
    <lineage>
        <taxon>Eukaryota</taxon>
        <taxon>Metazoa</taxon>
        <taxon>Ecdysozoa</taxon>
        <taxon>Arthropoda</taxon>
        <taxon>Hexapoda</taxon>
        <taxon>Insecta</taxon>
        <taxon>Pterygota</taxon>
        <taxon>Neoptera</taxon>
        <taxon>Endopterygota</taxon>
        <taxon>Lepidoptera</taxon>
        <taxon>Glossata</taxon>
        <taxon>Ditrysia</taxon>
        <taxon>Noctuoidea</taxon>
        <taxon>Noctuidae</taxon>
        <taxon>Amphipyrinae</taxon>
        <taxon>Spodoptera</taxon>
    </lineage>
</organism>
<keyword evidence="1" id="KW-0227">DNA damage</keyword>
<dbReference type="EMBL" id="ODYU01010952">
    <property type="protein sequence ID" value="SOQ56384.1"/>
    <property type="molecule type" value="Genomic_DNA"/>
</dbReference>
<dbReference type="InterPro" id="IPR051055">
    <property type="entry name" value="PIF1_helicase"/>
</dbReference>
<dbReference type="InterPro" id="IPR027417">
    <property type="entry name" value="P-loop_NTPase"/>
</dbReference>
<dbReference type="PANTHER" id="PTHR47642">
    <property type="entry name" value="ATP-DEPENDENT DNA HELICASE"/>
    <property type="match status" value="1"/>
</dbReference>
<keyword evidence="1" id="KW-0347">Helicase</keyword>
<keyword evidence="1" id="KW-0234">DNA repair</keyword>
<dbReference type="SMART" id="SM00382">
    <property type="entry name" value="AAA"/>
    <property type="match status" value="2"/>
</dbReference>
<protein>
    <recommendedName>
        <fullName evidence="1">ATP-dependent DNA helicase</fullName>
        <ecNumber evidence="1">5.6.2.3</ecNumber>
    </recommendedName>
</protein>
<comment type="catalytic activity">
    <reaction evidence="1">
        <text>ATP + H2O = ADP + phosphate + H(+)</text>
        <dbReference type="Rhea" id="RHEA:13065"/>
        <dbReference type="ChEBI" id="CHEBI:15377"/>
        <dbReference type="ChEBI" id="CHEBI:15378"/>
        <dbReference type="ChEBI" id="CHEBI:30616"/>
        <dbReference type="ChEBI" id="CHEBI:43474"/>
        <dbReference type="ChEBI" id="CHEBI:456216"/>
        <dbReference type="EC" id="5.6.2.3"/>
    </reaction>
</comment>
<proteinExistence type="inferred from homology"/>
<dbReference type="GO" id="GO:0016887">
    <property type="term" value="F:ATP hydrolysis activity"/>
    <property type="evidence" value="ECO:0007669"/>
    <property type="project" value="RHEA"/>
</dbReference>
<dbReference type="GO" id="GO:0000723">
    <property type="term" value="P:telomere maintenance"/>
    <property type="evidence" value="ECO:0007669"/>
    <property type="project" value="InterPro"/>
</dbReference>
<dbReference type="GO" id="GO:0043139">
    <property type="term" value="F:5'-3' DNA helicase activity"/>
    <property type="evidence" value="ECO:0007669"/>
    <property type="project" value="UniProtKB-EC"/>
</dbReference>
<dbReference type="GO" id="GO:0006310">
    <property type="term" value="P:DNA recombination"/>
    <property type="evidence" value="ECO:0007669"/>
    <property type="project" value="UniProtKB-KW"/>
</dbReference>
<dbReference type="PANTHER" id="PTHR47642:SF8">
    <property type="entry name" value="ATP-DEPENDENT DNA HELICASE"/>
    <property type="match status" value="1"/>
</dbReference>